<accession>A0A250JJQ4</accession>
<dbReference type="AlphaFoldDB" id="A0A250JJQ4"/>
<dbReference type="InterPro" id="IPR016035">
    <property type="entry name" value="Acyl_Trfase/lysoPLipase"/>
</dbReference>
<evidence type="ECO:0000259" key="3">
    <source>
        <dbReference type="PROSITE" id="PS51635"/>
    </source>
</evidence>
<dbReference type="KEGG" id="cfus:CYFUS_009354"/>
<evidence type="ECO:0000313" key="5">
    <source>
        <dbReference type="Proteomes" id="UP000217257"/>
    </source>
</evidence>
<dbReference type="EMBL" id="CP022098">
    <property type="protein sequence ID" value="ATB43873.1"/>
    <property type="molecule type" value="Genomic_DNA"/>
</dbReference>
<keyword evidence="2" id="KW-0442">Lipid degradation</keyword>
<keyword evidence="2" id="KW-0378">Hydrolase</keyword>
<dbReference type="GO" id="GO:0016042">
    <property type="term" value="P:lipid catabolic process"/>
    <property type="evidence" value="ECO:0007669"/>
    <property type="project" value="UniProtKB-UniRule"/>
</dbReference>
<dbReference type="Proteomes" id="UP000217257">
    <property type="component" value="Chromosome"/>
</dbReference>
<evidence type="ECO:0000256" key="1">
    <source>
        <dbReference type="ARBA" id="ARBA00023098"/>
    </source>
</evidence>
<feature type="active site" description="Proton acceptor" evidence="2">
    <location>
        <position position="204"/>
    </location>
</feature>
<evidence type="ECO:0000256" key="2">
    <source>
        <dbReference type="PROSITE-ProRule" id="PRU01161"/>
    </source>
</evidence>
<feature type="active site" description="Nucleophile" evidence="2">
    <location>
        <position position="47"/>
    </location>
</feature>
<organism evidence="4 5">
    <name type="scientific">Cystobacter fuscus</name>
    <dbReference type="NCBI Taxonomy" id="43"/>
    <lineage>
        <taxon>Bacteria</taxon>
        <taxon>Pseudomonadati</taxon>
        <taxon>Myxococcota</taxon>
        <taxon>Myxococcia</taxon>
        <taxon>Myxococcales</taxon>
        <taxon>Cystobacterineae</taxon>
        <taxon>Archangiaceae</taxon>
        <taxon>Cystobacter</taxon>
    </lineage>
</organism>
<dbReference type="SUPFAM" id="SSF52151">
    <property type="entry name" value="FabD/lysophospholipase-like"/>
    <property type="match status" value="1"/>
</dbReference>
<dbReference type="InterPro" id="IPR002641">
    <property type="entry name" value="PNPLA_dom"/>
</dbReference>
<sequence>MEHFKILSLDGGGTWALIEVRALIELFGPETRGHEVLRRFQLVVANSGGSIVAAGLAADFTLGQLLQLFREETRRRSIFVERPWYQRMLAAIPALQDLEARYAARKKLEGLERAFSESKLEGFARLTMEEWKARAGQGLADIVITAFDYDRRRAIFFRTRPRSPAASRSPARNPTFAQAVHASSNAPITFFDEPAAFLDRRFWDGAMGGYNNPTMAGVVEVLSHTGDGTARVDPAAIRVLSLGTGMVLSLPPDATGEVEDKRLLHIPEEPGLVSDIRKAALCIVDDPPDAASFVAHVTLGHRLPRDERDVVQDGPVIRLSPVLRPVKRNGRWMYPEKVDPGFYQRVSELGMDAVKKEHVLLIDSFCDAWIQGRIPNQSLRANQDLEPEVGHARFSDALAQLRTWLDGELNPPSMAATR</sequence>
<name>A0A250JJQ4_9BACT</name>
<dbReference type="PROSITE" id="PS51635">
    <property type="entry name" value="PNPLA"/>
    <property type="match status" value="1"/>
</dbReference>
<proteinExistence type="predicted"/>
<feature type="short sequence motif" description="DGA/G" evidence="2">
    <location>
        <begin position="204"/>
        <end position="206"/>
    </location>
</feature>
<protein>
    <recommendedName>
        <fullName evidence="3">PNPLA domain-containing protein</fullName>
    </recommendedName>
</protein>
<reference evidence="4 5" key="1">
    <citation type="submission" date="2017-06" db="EMBL/GenBank/DDBJ databases">
        <title>Sequencing and comparative analysis of myxobacterial genomes.</title>
        <authorList>
            <person name="Rupp O."/>
            <person name="Goesmann A."/>
            <person name="Sogaard-Andersen L."/>
        </authorList>
    </citation>
    <scope>NUCLEOTIDE SEQUENCE [LARGE SCALE GENOMIC DNA]</scope>
    <source>
        <strain evidence="4 5">DSM 52655</strain>
    </source>
</reference>
<gene>
    <name evidence="4" type="ORF">CYFUS_009354</name>
</gene>
<dbReference type="Gene3D" id="3.40.1090.10">
    <property type="entry name" value="Cytosolic phospholipase A2 catalytic domain"/>
    <property type="match status" value="1"/>
</dbReference>
<dbReference type="Pfam" id="PF01734">
    <property type="entry name" value="Patatin"/>
    <property type="match status" value="1"/>
</dbReference>
<dbReference type="GO" id="GO:0016787">
    <property type="term" value="F:hydrolase activity"/>
    <property type="evidence" value="ECO:0007669"/>
    <property type="project" value="UniProtKB-UniRule"/>
</dbReference>
<comment type="caution">
    <text evidence="2">Lacks conserved residue(s) required for the propagation of feature annotation.</text>
</comment>
<keyword evidence="1 2" id="KW-0443">Lipid metabolism</keyword>
<feature type="domain" description="PNPLA" evidence="3">
    <location>
        <begin position="7"/>
        <end position="218"/>
    </location>
</feature>
<dbReference type="RefSeq" id="WP_157759069.1">
    <property type="nucleotide sequence ID" value="NZ_CP022098.1"/>
</dbReference>
<evidence type="ECO:0000313" key="4">
    <source>
        <dbReference type="EMBL" id="ATB43873.1"/>
    </source>
</evidence>